<dbReference type="OrthoDB" id="274660at2759"/>
<organism evidence="8 9">
    <name type="scientific">Hymenochirus boettgeri</name>
    <name type="common">Congo dwarf clawed frog</name>
    <dbReference type="NCBI Taxonomy" id="247094"/>
    <lineage>
        <taxon>Eukaryota</taxon>
        <taxon>Metazoa</taxon>
        <taxon>Chordata</taxon>
        <taxon>Craniata</taxon>
        <taxon>Vertebrata</taxon>
        <taxon>Euteleostomi</taxon>
        <taxon>Amphibia</taxon>
        <taxon>Batrachia</taxon>
        <taxon>Anura</taxon>
        <taxon>Pipoidea</taxon>
        <taxon>Pipidae</taxon>
        <taxon>Pipinae</taxon>
        <taxon>Hymenochirus</taxon>
    </lineage>
</organism>
<dbReference type="PROSITE" id="PS50023">
    <property type="entry name" value="LIM_DOMAIN_2"/>
    <property type="match status" value="1"/>
</dbReference>
<dbReference type="AlphaFoldDB" id="A0A8T2KAG0"/>
<dbReference type="GO" id="GO:0003779">
    <property type="term" value="F:actin binding"/>
    <property type="evidence" value="ECO:0007669"/>
    <property type="project" value="TreeGrafter"/>
</dbReference>
<sequence length="136" mass="14895">MFIHPRNQNHYCIPCYETKLAPRCTHCKKSLTKGGVTYRDEPWHKECFVCTGCKTQLAGSSLLPRMRSHSASSVLATCMPKNALVALSLSQVLAELSMCPSKTDIGITPVSTALVALLLCGEGLYPRQRGHPLSCM</sequence>
<dbReference type="PANTHER" id="PTHR24205">
    <property type="entry name" value="FOUR AND A HALF LIM DOMAINS PROTEIN"/>
    <property type="match status" value="1"/>
</dbReference>
<dbReference type="Proteomes" id="UP000812440">
    <property type="component" value="Chromosome 2"/>
</dbReference>
<dbReference type="GO" id="GO:0030018">
    <property type="term" value="C:Z disc"/>
    <property type="evidence" value="ECO:0007669"/>
    <property type="project" value="TreeGrafter"/>
</dbReference>
<evidence type="ECO:0000256" key="2">
    <source>
        <dbReference type="ARBA" id="ARBA00022737"/>
    </source>
</evidence>
<dbReference type="GO" id="GO:0001725">
    <property type="term" value="C:stress fiber"/>
    <property type="evidence" value="ECO:0007669"/>
    <property type="project" value="TreeGrafter"/>
</dbReference>
<comment type="caution">
    <text evidence="8">The sequence shown here is derived from an EMBL/GenBank/DDBJ whole genome shotgun (WGS) entry which is preliminary data.</text>
</comment>
<dbReference type="GO" id="GO:0005634">
    <property type="term" value="C:nucleus"/>
    <property type="evidence" value="ECO:0007669"/>
    <property type="project" value="TreeGrafter"/>
</dbReference>
<evidence type="ECO:0000256" key="4">
    <source>
        <dbReference type="ARBA" id="ARBA00022833"/>
    </source>
</evidence>
<evidence type="ECO:0000313" key="8">
    <source>
        <dbReference type="EMBL" id="KAG8451496.1"/>
    </source>
</evidence>
<protein>
    <recommendedName>
        <fullName evidence="7">LIM zinc-binding domain-containing protein</fullName>
    </recommendedName>
</protein>
<reference evidence="8" key="1">
    <citation type="thesis" date="2020" institute="ProQuest LLC" country="789 East Eisenhower Parkway, Ann Arbor, MI, USA">
        <title>Comparative Genomics and Chromosome Evolution.</title>
        <authorList>
            <person name="Mudd A.B."/>
        </authorList>
    </citation>
    <scope>NUCLEOTIDE SEQUENCE</scope>
    <source>
        <strain evidence="8">Female2</strain>
        <tissue evidence="8">Blood</tissue>
    </source>
</reference>
<dbReference type="PROSITE" id="PS00478">
    <property type="entry name" value="LIM_DOMAIN_1"/>
    <property type="match status" value="1"/>
</dbReference>
<dbReference type="Gene3D" id="2.10.110.10">
    <property type="entry name" value="Cysteine Rich Protein"/>
    <property type="match status" value="1"/>
</dbReference>
<evidence type="ECO:0000256" key="5">
    <source>
        <dbReference type="ARBA" id="ARBA00023038"/>
    </source>
</evidence>
<accession>A0A8T2KAG0</accession>
<dbReference type="InterPro" id="IPR001781">
    <property type="entry name" value="Znf_LIM"/>
</dbReference>
<dbReference type="FunFam" id="2.10.110.10:FF:000013">
    <property type="entry name" value="Four and a half LIM domains 1"/>
    <property type="match status" value="1"/>
</dbReference>
<dbReference type="PANTHER" id="PTHR24205:SF5">
    <property type="entry name" value="FOUR AND A HALF LIM DOMAINS PROTEIN 3"/>
    <property type="match status" value="1"/>
</dbReference>
<dbReference type="EMBL" id="JAACNH010000002">
    <property type="protein sequence ID" value="KAG8451496.1"/>
    <property type="molecule type" value="Genomic_DNA"/>
</dbReference>
<keyword evidence="1 6" id="KW-0479">Metal-binding</keyword>
<dbReference type="Pfam" id="PF00412">
    <property type="entry name" value="LIM"/>
    <property type="match status" value="1"/>
</dbReference>
<gene>
    <name evidence="8" type="ORF">GDO86_003633</name>
</gene>
<keyword evidence="5 6" id="KW-0440">LIM domain</keyword>
<evidence type="ECO:0000256" key="1">
    <source>
        <dbReference type="ARBA" id="ARBA00022723"/>
    </source>
</evidence>
<evidence type="ECO:0000313" key="9">
    <source>
        <dbReference type="Proteomes" id="UP000812440"/>
    </source>
</evidence>
<dbReference type="GO" id="GO:0008270">
    <property type="term" value="F:zinc ion binding"/>
    <property type="evidence" value="ECO:0007669"/>
    <property type="project" value="UniProtKB-KW"/>
</dbReference>
<feature type="domain" description="LIM zinc-binding" evidence="7">
    <location>
        <begin position="22"/>
        <end position="89"/>
    </location>
</feature>
<dbReference type="GO" id="GO:0003712">
    <property type="term" value="F:transcription coregulator activity"/>
    <property type="evidence" value="ECO:0007669"/>
    <property type="project" value="TreeGrafter"/>
</dbReference>
<evidence type="ECO:0000256" key="3">
    <source>
        <dbReference type="ARBA" id="ARBA00022771"/>
    </source>
</evidence>
<dbReference type="SUPFAM" id="SSF57716">
    <property type="entry name" value="Glucocorticoid receptor-like (DNA-binding domain)"/>
    <property type="match status" value="1"/>
</dbReference>
<evidence type="ECO:0000259" key="7">
    <source>
        <dbReference type="PROSITE" id="PS50023"/>
    </source>
</evidence>
<proteinExistence type="predicted"/>
<evidence type="ECO:0000256" key="6">
    <source>
        <dbReference type="PROSITE-ProRule" id="PRU00125"/>
    </source>
</evidence>
<name>A0A8T2KAG0_9PIPI</name>
<keyword evidence="4 6" id="KW-0862">Zinc</keyword>
<dbReference type="GO" id="GO:0030036">
    <property type="term" value="P:actin cytoskeleton organization"/>
    <property type="evidence" value="ECO:0007669"/>
    <property type="project" value="TreeGrafter"/>
</dbReference>
<dbReference type="SMART" id="SM00132">
    <property type="entry name" value="LIM"/>
    <property type="match status" value="1"/>
</dbReference>
<keyword evidence="3" id="KW-0863">Zinc-finger</keyword>
<keyword evidence="9" id="KW-1185">Reference proteome</keyword>
<keyword evidence="2" id="KW-0677">Repeat</keyword>